<gene>
    <name evidence="2" type="ORF">FHP05_00790</name>
</gene>
<comment type="caution">
    <text evidence="2">The sequence shown here is derived from an EMBL/GenBank/DDBJ whole genome shotgun (WGS) entry which is preliminary data.</text>
</comment>
<name>A0A5C8P321_9BACI</name>
<feature type="compositionally biased region" description="Basic and acidic residues" evidence="1">
    <location>
        <begin position="152"/>
        <end position="166"/>
    </location>
</feature>
<evidence type="ECO:0000313" key="2">
    <source>
        <dbReference type="EMBL" id="TXL67586.1"/>
    </source>
</evidence>
<keyword evidence="3" id="KW-1185">Reference proteome</keyword>
<dbReference type="Proteomes" id="UP000321574">
    <property type="component" value="Unassembled WGS sequence"/>
</dbReference>
<reference evidence="2 3" key="1">
    <citation type="submission" date="2019-06" db="EMBL/GenBank/DDBJ databases">
        <title>Cerasibacillus sp. nov., isolated from maize field.</title>
        <authorList>
            <person name="Lin S.-Y."/>
            <person name="Tsai C.-F."/>
            <person name="Young C.-C."/>
        </authorList>
    </citation>
    <scope>NUCLEOTIDE SEQUENCE [LARGE SCALE GENOMIC DNA]</scope>
    <source>
        <strain evidence="2 3">CC-CFT480</strain>
    </source>
</reference>
<dbReference type="EMBL" id="VDUW01000001">
    <property type="protein sequence ID" value="TXL67586.1"/>
    <property type="molecule type" value="Genomic_DNA"/>
</dbReference>
<protein>
    <recommendedName>
        <fullName evidence="4">DUF177 domain-containing protein</fullName>
    </recommendedName>
</protein>
<organism evidence="2 3">
    <name type="scientific">Cerasibacillus terrae</name>
    <dbReference type="NCBI Taxonomy" id="2498845"/>
    <lineage>
        <taxon>Bacteria</taxon>
        <taxon>Bacillati</taxon>
        <taxon>Bacillota</taxon>
        <taxon>Bacilli</taxon>
        <taxon>Bacillales</taxon>
        <taxon>Bacillaceae</taxon>
        <taxon>Cerasibacillus</taxon>
    </lineage>
</organism>
<dbReference type="Pfam" id="PF02620">
    <property type="entry name" value="YceD"/>
    <property type="match status" value="1"/>
</dbReference>
<sequence length="180" mass="20967">MKFTLGQIKKNTINNTSFYFKEEVDVSDLKQLNDEIRKINSVDVAGNYVMQGEEIIFTFTITGEMILPCARTLVDVKYSFEIDALEIFSISPYYGKEEEEEEIHRIDGEVLDLTPYIKENILLDMPFRVFSQDEKAQNNVPQEGRGWEVVSEENKSEREPSIDPRMKKLQSLLKDNKKEK</sequence>
<accession>A0A5C8P321</accession>
<dbReference type="AlphaFoldDB" id="A0A5C8P321"/>
<dbReference type="OrthoDB" id="9790372at2"/>
<dbReference type="RefSeq" id="WP_147665140.1">
    <property type="nucleotide sequence ID" value="NZ_VDUW01000001.1"/>
</dbReference>
<feature type="region of interest" description="Disordered" evidence="1">
    <location>
        <begin position="134"/>
        <end position="180"/>
    </location>
</feature>
<proteinExistence type="predicted"/>
<evidence type="ECO:0000313" key="3">
    <source>
        <dbReference type="Proteomes" id="UP000321574"/>
    </source>
</evidence>
<dbReference type="InterPro" id="IPR003772">
    <property type="entry name" value="YceD"/>
</dbReference>
<evidence type="ECO:0008006" key="4">
    <source>
        <dbReference type="Google" id="ProtNLM"/>
    </source>
</evidence>
<evidence type="ECO:0000256" key="1">
    <source>
        <dbReference type="SAM" id="MobiDB-lite"/>
    </source>
</evidence>